<name>A0A4C1WVA4_EUMVA</name>
<evidence type="ECO:0000313" key="3">
    <source>
        <dbReference type="Proteomes" id="UP000299102"/>
    </source>
</evidence>
<dbReference type="Proteomes" id="UP000299102">
    <property type="component" value="Unassembled WGS sequence"/>
</dbReference>
<evidence type="ECO:0000256" key="1">
    <source>
        <dbReference type="SAM" id="MobiDB-lite"/>
    </source>
</evidence>
<comment type="caution">
    <text evidence="2">The sequence shown here is derived from an EMBL/GenBank/DDBJ whole genome shotgun (WGS) entry which is preliminary data.</text>
</comment>
<protein>
    <submittedName>
        <fullName evidence="2">Uncharacterized protein</fullName>
    </submittedName>
</protein>
<dbReference type="AlphaFoldDB" id="A0A4C1WVA4"/>
<evidence type="ECO:0000313" key="2">
    <source>
        <dbReference type="EMBL" id="GBP54810.1"/>
    </source>
</evidence>
<sequence>MRWRTAMLNRDVLSAWSHTGPRTAIAIEDRVICLPAAIAGRITQQTIEDEQLHPNQTKPKHNKFAKQQPTDKSKGKDQFPPLKQGIRQSARAVIISNTSSAGGNNLRSAPPPAENQWKKPLP</sequence>
<feature type="compositionally biased region" description="Polar residues" evidence="1">
    <location>
        <begin position="95"/>
        <end position="107"/>
    </location>
</feature>
<accession>A0A4C1WVA4</accession>
<feature type="region of interest" description="Disordered" evidence="1">
    <location>
        <begin position="45"/>
        <end position="122"/>
    </location>
</feature>
<reference evidence="2 3" key="1">
    <citation type="journal article" date="2019" name="Commun. Biol.">
        <title>The bagworm genome reveals a unique fibroin gene that provides high tensile strength.</title>
        <authorList>
            <person name="Kono N."/>
            <person name="Nakamura H."/>
            <person name="Ohtoshi R."/>
            <person name="Tomita M."/>
            <person name="Numata K."/>
            <person name="Arakawa K."/>
        </authorList>
    </citation>
    <scope>NUCLEOTIDE SEQUENCE [LARGE SCALE GENOMIC DNA]</scope>
</reference>
<keyword evidence="3" id="KW-1185">Reference proteome</keyword>
<proteinExistence type="predicted"/>
<dbReference type="EMBL" id="BGZK01000655">
    <property type="protein sequence ID" value="GBP54810.1"/>
    <property type="molecule type" value="Genomic_DNA"/>
</dbReference>
<gene>
    <name evidence="2" type="ORF">EVAR_87883_1</name>
</gene>
<organism evidence="2 3">
    <name type="scientific">Eumeta variegata</name>
    <name type="common">Bagworm moth</name>
    <name type="synonym">Eumeta japonica</name>
    <dbReference type="NCBI Taxonomy" id="151549"/>
    <lineage>
        <taxon>Eukaryota</taxon>
        <taxon>Metazoa</taxon>
        <taxon>Ecdysozoa</taxon>
        <taxon>Arthropoda</taxon>
        <taxon>Hexapoda</taxon>
        <taxon>Insecta</taxon>
        <taxon>Pterygota</taxon>
        <taxon>Neoptera</taxon>
        <taxon>Endopterygota</taxon>
        <taxon>Lepidoptera</taxon>
        <taxon>Glossata</taxon>
        <taxon>Ditrysia</taxon>
        <taxon>Tineoidea</taxon>
        <taxon>Psychidae</taxon>
        <taxon>Oiketicinae</taxon>
        <taxon>Eumeta</taxon>
    </lineage>
</organism>